<accession>A0A6A5VCX0</accession>
<reference evidence="2" key="1">
    <citation type="journal article" date="2020" name="Stud. Mycol.">
        <title>101 Dothideomycetes genomes: a test case for predicting lifestyles and emergence of pathogens.</title>
        <authorList>
            <person name="Haridas S."/>
            <person name="Albert R."/>
            <person name="Binder M."/>
            <person name="Bloem J."/>
            <person name="Labutti K."/>
            <person name="Salamov A."/>
            <person name="Andreopoulos B."/>
            <person name="Baker S."/>
            <person name="Barry K."/>
            <person name="Bills G."/>
            <person name="Bluhm B."/>
            <person name="Cannon C."/>
            <person name="Castanera R."/>
            <person name="Culley D."/>
            <person name="Daum C."/>
            <person name="Ezra D."/>
            <person name="Gonzalez J."/>
            <person name="Henrissat B."/>
            <person name="Kuo A."/>
            <person name="Liang C."/>
            <person name="Lipzen A."/>
            <person name="Lutzoni F."/>
            <person name="Magnuson J."/>
            <person name="Mondo S."/>
            <person name="Nolan M."/>
            <person name="Ohm R."/>
            <person name="Pangilinan J."/>
            <person name="Park H.-J."/>
            <person name="Ramirez L."/>
            <person name="Alfaro M."/>
            <person name="Sun H."/>
            <person name="Tritt A."/>
            <person name="Yoshinaga Y."/>
            <person name="Zwiers L.-H."/>
            <person name="Turgeon B."/>
            <person name="Goodwin S."/>
            <person name="Spatafora J."/>
            <person name="Crous P."/>
            <person name="Grigoriev I."/>
        </authorList>
    </citation>
    <scope>NUCLEOTIDE SEQUENCE</scope>
    <source>
        <strain evidence="2">CBS 107.79</strain>
    </source>
</reference>
<evidence type="ECO:0000313" key="2">
    <source>
        <dbReference type="EMBL" id="KAF1974941.1"/>
    </source>
</evidence>
<keyword evidence="1" id="KW-0732">Signal</keyword>
<gene>
    <name evidence="2" type="ORF">BU23DRAFT_504064</name>
</gene>
<feature type="signal peptide" evidence="1">
    <location>
        <begin position="1"/>
        <end position="19"/>
    </location>
</feature>
<dbReference type="AlphaFoldDB" id="A0A6A5VCX0"/>
<name>A0A6A5VCX0_9PLEO</name>
<protein>
    <submittedName>
        <fullName evidence="2">Uncharacterized protein</fullName>
    </submittedName>
</protein>
<dbReference type="PANTHER" id="PTHR39599:SF1">
    <property type="entry name" value="GPI-ANCHORED PROTEIN (EUROFUNG)"/>
    <property type="match status" value="1"/>
</dbReference>
<dbReference type="Proteomes" id="UP000800036">
    <property type="component" value="Unassembled WGS sequence"/>
</dbReference>
<dbReference type="PANTHER" id="PTHR39599">
    <property type="entry name" value="GPI-ANCHORED PROTEIN (EUROFUNG)-RELATED-RELATED"/>
    <property type="match status" value="1"/>
</dbReference>
<organism evidence="2 3">
    <name type="scientific">Bimuria novae-zelandiae CBS 107.79</name>
    <dbReference type="NCBI Taxonomy" id="1447943"/>
    <lineage>
        <taxon>Eukaryota</taxon>
        <taxon>Fungi</taxon>
        <taxon>Dikarya</taxon>
        <taxon>Ascomycota</taxon>
        <taxon>Pezizomycotina</taxon>
        <taxon>Dothideomycetes</taxon>
        <taxon>Pleosporomycetidae</taxon>
        <taxon>Pleosporales</taxon>
        <taxon>Massarineae</taxon>
        <taxon>Didymosphaeriaceae</taxon>
        <taxon>Bimuria</taxon>
    </lineage>
</organism>
<proteinExistence type="predicted"/>
<sequence length="211" mass="21313">MRTTLFLVPAIALATSEFATNFQPAVLAQNNDTLVEDGISELLKRQYDPNGCADGYRACTNINQPGLCCPNDNICSADQAGHAACCPVGSACTGTIAPFTRGSSSTGTPTIGSVTTTVTANPTGTENPTGTGNPFVQGSGASATSWVPNTFFPFAYLPTTYSSAAACSSAYSRCQSDAARCTAALASGQNFGVTVSAPNGGVTITAVPSLG</sequence>
<dbReference type="OrthoDB" id="5410926at2759"/>
<dbReference type="EMBL" id="ML976672">
    <property type="protein sequence ID" value="KAF1974941.1"/>
    <property type="molecule type" value="Genomic_DNA"/>
</dbReference>
<evidence type="ECO:0000313" key="3">
    <source>
        <dbReference type="Proteomes" id="UP000800036"/>
    </source>
</evidence>
<evidence type="ECO:0000256" key="1">
    <source>
        <dbReference type="SAM" id="SignalP"/>
    </source>
</evidence>
<feature type="non-terminal residue" evidence="2">
    <location>
        <position position="211"/>
    </location>
</feature>
<keyword evidence="3" id="KW-1185">Reference proteome</keyword>
<feature type="chain" id="PRO_5025436692" evidence="1">
    <location>
        <begin position="20"/>
        <end position="211"/>
    </location>
</feature>